<evidence type="ECO:0000256" key="2">
    <source>
        <dbReference type="SAM" id="Phobius"/>
    </source>
</evidence>
<feature type="region of interest" description="Disordered" evidence="1">
    <location>
        <begin position="680"/>
        <end position="776"/>
    </location>
</feature>
<evidence type="ECO:0000313" key="3">
    <source>
        <dbReference type="EMBL" id="HAT4309488.1"/>
    </source>
</evidence>
<dbReference type="Proteomes" id="UP000859547">
    <property type="component" value="Unassembled WGS sequence"/>
</dbReference>
<feature type="compositionally biased region" description="Basic and acidic residues" evidence="1">
    <location>
        <begin position="487"/>
        <end position="497"/>
    </location>
</feature>
<dbReference type="EMBL" id="DACTCB010000039">
    <property type="protein sequence ID" value="HAT4309488.1"/>
    <property type="molecule type" value="Genomic_DNA"/>
</dbReference>
<feature type="transmembrane region" description="Helical" evidence="2">
    <location>
        <begin position="310"/>
        <end position="329"/>
    </location>
</feature>
<name>A0A8H9R2Z5_CLOPF</name>
<feature type="compositionally biased region" description="Low complexity" evidence="1">
    <location>
        <begin position="687"/>
        <end position="734"/>
    </location>
</feature>
<keyword evidence="2" id="KW-1133">Transmembrane helix</keyword>
<feature type="transmembrane region" description="Helical" evidence="2">
    <location>
        <begin position="50"/>
        <end position="72"/>
    </location>
</feature>
<dbReference type="RefSeq" id="WP_004456650.1">
    <property type="nucleotide sequence ID" value="NZ_JAJCSJ010000063.1"/>
</dbReference>
<evidence type="ECO:0000256" key="1">
    <source>
        <dbReference type="SAM" id="MobiDB-lite"/>
    </source>
</evidence>
<feature type="transmembrane region" description="Helical" evidence="2">
    <location>
        <begin position="148"/>
        <end position="171"/>
    </location>
</feature>
<proteinExistence type="predicted"/>
<feature type="compositionally biased region" description="Low complexity" evidence="1">
    <location>
        <begin position="751"/>
        <end position="768"/>
    </location>
</feature>
<dbReference type="AlphaFoldDB" id="A0A8H9R2Z5"/>
<comment type="caution">
    <text evidence="3">The sequence shown here is derived from an EMBL/GenBank/DDBJ whole genome shotgun (WGS) entry which is preliminary data.</text>
</comment>
<gene>
    <name evidence="3" type="ORF">I9080_003350</name>
</gene>
<keyword evidence="2" id="KW-0472">Membrane</keyword>
<keyword evidence="2" id="KW-0812">Transmembrane</keyword>
<protein>
    <submittedName>
        <fullName evidence="3">Uncharacterized protein</fullName>
    </submittedName>
</protein>
<organism evidence="3">
    <name type="scientific">Clostridium perfringens</name>
    <dbReference type="NCBI Taxonomy" id="1502"/>
    <lineage>
        <taxon>Bacteria</taxon>
        <taxon>Bacillati</taxon>
        <taxon>Bacillota</taxon>
        <taxon>Clostridia</taxon>
        <taxon>Eubacteriales</taxon>
        <taxon>Clostridiaceae</taxon>
        <taxon>Clostridium</taxon>
    </lineage>
</organism>
<reference evidence="3" key="2">
    <citation type="submission" date="2020-07" db="EMBL/GenBank/DDBJ databases">
        <authorList>
            <consortium name="NCBI Pathogen Detection Project"/>
        </authorList>
    </citation>
    <scope>NUCLEOTIDE SEQUENCE</scope>
    <source>
        <strain evidence="3">C8</strain>
    </source>
</reference>
<feature type="compositionally biased region" description="Polar residues" evidence="1">
    <location>
        <begin position="498"/>
        <end position="507"/>
    </location>
</feature>
<feature type="region of interest" description="Disordered" evidence="1">
    <location>
        <begin position="475"/>
        <end position="511"/>
    </location>
</feature>
<sequence>MKSDFASIISILQLVGVIAIFISTAILIIKVIAYKDNVDKRAFFMEGSTKILIGVIIIGSLGLILSMLYGYLLALNKGVSSTNLQKANLDLQAMLKAPDGSESFLGKMLGGLAQSIATLMTKVFGLTPIDKLITPEQVTIFNENQWGILQACYILLTFPAVVLLAVMVFKTGIGFLRGSMNTKEAEQAKEDLLRWFYVIIFLAGGFLLCKAIVGGANFLTQYLNNSLKTLIPSLDFNSFINNDQEGLFNGIVALYFAWITLKVNVLFIVRDITLAIFIVFTPLAITLWGINKGINAFGIWLGEILSNAFMAFFLSVTFIIFSALLITIPTTNNQQLLFIVVGLSLVLKVASVLRNSLQNFLTKMSGLNEDDTARKFSLGGMAASALGVANDVRNAKRLGQMAVNGGKSAIENIKSAGSKVAQTNPEDMAVKGASAIVNTLDGFNSDDFNSGNVNSNDSDKNGLFGRSALDSSINRNRNKNISASAKDASRQLKENARNRGQSFNSDSLEGFGPNGSLQKLNDDAIKANFLDNLATNSENNLTEPTKANTLAAANDTIDKIAEKMKNDSQITPPAILSEGKTEEEAKAAKDQWYRAMAENQFNNSVFGADAHTFNKDETLNPSSIADSYDEKNNGIMSKDLAKNLNSLATNSSAGYSSIIEHSKSADAEYNYTNAGNQMNSQFNKDLSNYSSGNSTTSRNTTPSSSSSSSSQPITNNSEKSPVNSNYSSQSTSSVKPSNNPNISGGVRESKGSNSSPMNSNKSNNSVKFNSKDKLDK</sequence>
<feature type="transmembrane region" description="Helical" evidence="2">
    <location>
        <begin position="6"/>
        <end position="29"/>
    </location>
</feature>
<reference evidence="3" key="1">
    <citation type="journal article" date="2018" name="Genome Biol.">
        <title>SKESA: strategic k-mer extension for scrupulous assemblies.</title>
        <authorList>
            <person name="Souvorov A."/>
            <person name="Agarwala R."/>
            <person name="Lipman D.J."/>
        </authorList>
    </citation>
    <scope>NUCLEOTIDE SEQUENCE</scope>
    <source>
        <strain evidence="3">C8</strain>
    </source>
</reference>
<feature type="transmembrane region" description="Helical" evidence="2">
    <location>
        <begin position="272"/>
        <end position="290"/>
    </location>
</feature>
<feature type="transmembrane region" description="Helical" evidence="2">
    <location>
        <begin position="192"/>
        <end position="213"/>
    </location>
</feature>
<feature type="compositionally biased region" description="Low complexity" evidence="1">
    <location>
        <begin position="475"/>
        <end position="485"/>
    </location>
</feature>
<accession>A0A8H9R2Z5</accession>
<feature type="transmembrane region" description="Helical" evidence="2">
    <location>
        <begin position="336"/>
        <end position="353"/>
    </location>
</feature>
<feature type="transmembrane region" description="Helical" evidence="2">
    <location>
        <begin position="246"/>
        <end position="265"/>
    </location>
</feature>